<reference evidence="7 8" key="1">
    <citation type="submission" date="2021-03" db="EMBL/GenBank/DDBJ databases">
        <title>Enterococcal diversity collection.</title>
        <authorList>
            <person name="Gilmore M.S."/>
            <person name="Schwartzman J."/>
            <person name="Van Tyne D."/>
            <person name="Martin M."/>
            <person name="Earl A.M."/>
            <person name="Manson A.L."/>
            <person name="Straub T."/>
            <person name="Salamzade R."/>
            <person name="Saavedra J."/>
            <person name="Lebreton F."/>
            <person name="Prichula J."/>
            <person name="Schaufler K."/>
            <person name="Gaca A."/>
            <person name="Sgardioli B."/>
            <person name="Wagenaar J."/>
            <person name="Strong T."/>
        </authorList>
    </citation>
    <scope>NUCLEOTIDE SEQUENCE [LARGE SCALE GENOMIC DNA]</scope>
    <source>
        <strain evidence="7 8">669A</strain>
    </source>
</reference>
<organism evidence="7 8">
    <name type="scientific">Candidatus Enterococcus moelleringii</name>
    <dbReference type="NCBI Taxonomy" id="2815325"/>
    <lineage>
        <taxon>Bacteria</taxon>
        <taxon>Bacillati</taxon>
        <taxon>Bacillota</taxon>
        <taxon>Bacilli</taxon>
        <taxon>Lactobacillales</taxon>
        <taxon>Enterococcaceae</taxon>
        <taxon>Enterococcus</taxon>
    </lineage>
</organism>
<dbReference type="InterPro" id="IPR027417">
    <property type="entry name" value="P-loop_NTPase"/>
</dbReference>
<evidence type="ECO:0000313" key="8">
    <source>
        <dbReference type="Proteomes" id="UP000664601"/>
    </source>
</evidence>
<evidence type="ECO:0000259" key="6">
    <source>
        <dbReference type="PROSITE" id="PS50893"/>
    </source>
</evidence>
<evidence type="ECO:0000256" key="3">
    <source>
        <dbReference type="ARBA" id="ARBA00022840"/>
    </source>
</evidence>
<gene>
    <name evidence="7" type="ORF">JZO70_17715</name>
</gene>
<dbReference type="InterPro" id="IPR003439">
    <property type="entry name" value="ABC_transporter-like_ATP-bd"/>
</dbReference>
<dbReference type="InterPro" id="IPR017871">
    <property type="entry name" value="ABC_transporter-like_CS"/>
</dbReference>
<dbReference type="PROSITE" id="PS50893">
    <property type="entry name" value="ABC_TRANSPORTER_2"/>
    <property type="match status" value="1"/>
</dbReference>
<keyword evidence="1" id="KW-0813">Transport</keyword>
<dbReference type="RefSeq" id="WP_207675007.1">
    <property type="nucleotide sequence ID" value="NZ_JAFREM010000029.1"/>
</dbReference>
<dbReference type="PANTHER" id="PTHR43776">
    <property type="entry name" value="TRANSPORT ATP-BINDING PROTEIN"/>
    <property type="match status" value="1"/>
</dbReference>
<dbReference type="Proteomes" id="UP000664601">
    <property type="component" value="Unassembled WGS sequence"/>
</dbReference>
<dbReference type="EMBL" id="JAFREM010000029">
    <property type="protein sequence ID" value="MBO1308017.1"/>
    <property type="molecule type" value="Genomic_DNA"/>
</dbReference>
<dbReference type="PANTHER" id="PTHR43776:SF8">
    <property type="entry name" value="ABC TRANSPORTER, ATP-BINDING PROTEIN"/>
    <property type="match status" value="1"/>
</dbReference>
<accession>A0ABS3LEF6</accession>
<proteinExistence type="predicted"/>
<dbReference type="SUPFAM" id="SSF52540">
    <property type="entry name" value="P-loop containing nucleoside triphosphate hydrolases"/>
    <property type="match status" value="1"/>
</dbReference>
<keyword evidence="8" id="KW-1185">Reference proteome</keyword>
<sequence>MSEIILEVQHLTKEFTLPNKEILTACDDISFTMEKGETIGIVGESGSGKSTLVKMLMLMEPPTQGEIIYRGENILSYNKKAIWQLRPQIQMVFQAPMASINPKMKVIDVVTEPLFNYKKLKPKEKRAKAIELLAMVEMTEEYLDRYPHNLSGGQCQRVSIARALALEPELLICDEATSALDVSVQKSIVDLLVKLQKQTNMSMLFISHDLALVQSFAHKILVMQKGVVVDRLSSSETFSASQVAYTQDLLNSVYSLAKVRQQLKPTMT</sequence>
<keyword evidence="2" id="KW-0547">Nucleotide-binding</keyword>
<evidence type="ECO:0000256" key="2">
    <source>
        <dbReference type="ARBA" id="ARBA00022741"/>
    </source>
</evidence>
<feature type="domain" description="ABC transporter" evidence="6">
    <location>
        <begin position="6"/>
        <end position="250"/>
    </location>
</feature>
<dbReference type="SMART" id="SM00382">
    <property type="entry name" value="AAA"/>
    <property type="match status" value="1"/>
</dbReference>
<dbReference type="CDD" id="cd03257">
    <property type="entry name" value="ABC_NikE_OppD_transporters"/>
    <property type="match status" value="1"/>
</dbReference>
<dbReference type="Pfam" id="PF00005">
    <property type="entry name" value="ABC_tran"/>
    <property type="match status" value="1"/>
</dbReference>
<keyword evidence="4" id="KW-0571">Peptide transport</keyword>
<keyword evidence="5" id="KW-0653">Protein transport</keyword>
<protein>
    <submittedName>
        <fullName evidence="7">ABC transporter ATP-binding protein</fullName>
    </submittedName>
</protein>
<dbReference type="PROSITE" id="PS00211">
    <property type="entry name" value="ABC_TRANSPORTER_1"/>
    <property type="match status" value="1"/>
</dbReference>
<evidence type="ECO:0000256" key="5">
    <source>
        <dbReference type="ARBA" id="ARBA00022927"/>
    </source>
</evidence>
<dbReference type="GO" id="GO:0005524">
    <property type="term" value="F:ATP binding"/>
    <property type="evidence" value="ECO:0007669"/>
    <property type="project" value="UniProtKB-KW"/>
</dbReference>
<evidence type="ECO:0000256" key="4">
    <source>
        <dbReference type="ARBA" id="ARBA00022856"/>
    </source>
</evidence>
<keyword evidence="3 7" id="KW-0067">ATP-binding</keyword>
<evidence type="ECO:0000256" key="1">
    <source>
        <dbReference type="ARBA" id="ARBA00022448"/>
    </source>
</evidence>
<comment type="caution">
    <text evidence="7">The sequence shown here is derived from an EMBL/GenBank/DDBJ whole genome shotgun (WGS) entry which is preliminary data.</text>
</comment>
<dbReference type="InterPro" id="IPR050319">
    <property type="entry name" value="ABC_transp_ATP-bind"/>
</dbReference>
<name>A0ABS3LEF6_9ENTE</name>
<dbReference type="InterPro" id="IPR003593">
    <property type="entry name" value="AAA+_ATPase"/>
</dbReference>
<evidence type="ECO:0000313" key="7">
    <source>
        <dbReference type="EMBL" id="MBO1308017.1"/>
    </source>
</evidence>
<dbReference type="Gene3D" id="3.40.50.300">
    <property type="entry name" value="P-loop containing nucleotide triphosphate hydrolases"/>
    <property type="match status" value="1"/>
</dbReference>